<dbReference type="CDD" id="cd01407">
    <property type="entry name" value="SIR2-fam"/>
    <property type="match status" value="1"/>
</dbReference>
<evidence type="ECO:0000256" key="2">
    <source>
        <dbReference type="ARBA" id="ARBA00022679"/>
    </source>
</evidence>
<geneLocation type="plasmid" evidence="6">
    <name>pAM65-52-3-235K</name>
</geneLocation>
<accession>A0A160LK49</accession>
<dbReference type="GO" id="GO:0070403">
    <property type="term" value="F:NAD+ binding"/>
    <property type="evidence" value="ECO:0007669"/>
    <property type="project" value="InterPro"/>
</dbReference>
<evidence type="ECO:0000313" key="6">
    <source>
        <dbReference type="EMBL" id="AND28614.1"/>
    </source>
</evidence>
<feature type="binding site" evidence="4">
    <location>
        <position position="122"/>
    </location>
    <ligand>
        <name>Zn(2+)</name>
        <dbReference type="ChEBI" id="CHEBI:29105"/>
    </ligand>
</feature>
<dbReference type="InterPro" id="IPR003000">
    <property type="entry name" value="Sirtuin"/>
</dbReference>
<feature type="active site" description="Proton acceptor" evidence="4">
    <location>
        <position position="114"/>
    </location>
</feature>
<keyword evidence="3" id="KW-0520">NAD</keyword>
<keyword evidence="4" id="KW-0479">Metal-binding</keyword>
<dbReference type="PANTHER" id="PTHR11085:SF10">
    <property type="entry name" value="NAD-DEPENDENT PROTEIN DEACYLASE SIRTUIN-5, MITOCHONDRIAL-RELATED"/>
    <property type="match status" value="1"/>
</dbReference>
<dbReference type="SUPFAM" id="SSF52467">
    <property type="entry name" value="DHS-like NAD/FAD-binding domain"/>
    <property type="match status" value="1"/>
</dbReference>
<dbReference type="InterPro" id="IPR029035">
    <property type="entry name" value="DHS-like_NAD/FAD-binding_dom"/>
</dbReference>
<dbReference type="NCBIfam" id="NF001752">
    <property type="entry name" value="PRK00481.1-1"/>
    <property type="match status" value="1"/>
</dbReference>
<dbReference type="PROSITE" id="PS50305">
    <property type="entry name" value="SIRTUIN"/>
    <property type="match status" value="1"/>
</dbReference>
<dbReference type="EC" id="2.3.1.286" evidence="1"/>
<dbReference type="Gene3D" id="3.30.1600.10">
    <property type="entry name" value="SIR2/SIRT2 'Small Domain"/>
    <property type="match status" value="1"/>
</dbReference>
<protein>
    <recommendedName>
        <fullName evidence="1">protein acetyllysine N-acetyltransferase</fullName>
        <ecNumber evidence="1">2.3.1.286</ecNumber>
    </recommendedName>
</protein>
<keyword evidence="4" id="KW-0862">Zinc</keyword>
<evidence type="ECO:0000256" key="3">
    <source>
        <dbReference type="ARBA" id="ARBA00023027"/>
    </source>
</evidence>
<dbReference type="GO" id="GO:0046872">
    <property type="term" value="F:metal ion binding"/>
    <property type="evidence" value="ECO:0007669"/>
    <property type="project" value="UniProtKB-KW"/>
</dbReference>
<dbReference type="EMBL" id="CP013278">
    <property type="protein sequence ID" value="AND28614.1"/>
    <property type="molecule type" value="Genomic_DNA"/>
</dbReference>
<reference evidence="6" key="1">
    <citation type="journal article" date="2017" name="Res. Microbiol.">
        <title>Comparative genomics of extrachromosomal elements in Bacillus thuringiensis subsp. israelensis.</title>
        <authorList>
            <person name="Bolotin A."/>
            <person name="Gillis A."/>
            <person name="Sanchis V."/>
            <person name="Nielsen-LeRoux C."/>
            <person name="Mahillon J."/>
            <person name="Lereclus D."/>
            <person name="Sorokin A."/>
        </authorList>
    </citation>
    <scope>NUCLEOTIDE SEQUENCE</scope>
    <source>
        <strain evidence="6">AM65-52</strain>
        <plasmid evidence="6">pAM65-52-3-235K</plasmid>
    </source>
</reference>
<dbReference type="InterPro" id="IPR050134">
    <property type="entry name" value="NAD-dep_sirtuin_deacylases"/>
</dbReference>
<keyword evidence="6" id="KW-0614">Plasmid</keyword>
<dbReference type="Gene3D" id="3.40.50.1220">
    <property type="entry name" value="TPP-binding domain"/>
    <property type="match status" value="1"/>
</dbReference>
<dbReference type="NCBIfam" id="NF001753">
    <property type="entry name" value="PRK00481.1-3"/>
    <property type="match status" value="1"/>
</dbReference>
<dbReference type="PANTHER" id="PTHR11085">
    <property type="entry name" value="NAD-DEPENDENT PROTEIN DEACYLASE SIRTUIN-5, MITOCHONDRIAL-RELATED"/>
    <property type="match status" value="1"/>
</dbReference>
<proteinExistence type="predicted"/>
<organism evidence="6">
    <name type="scientific">Bacillus thuringiensis subsp. israelensis</name>
    <dbReference type="NCBI Taxonomy" id="1430"/>
    <lineage>
        <taxon>Bacteria</taxon>
        <taxon>Bacillati</taxon>
        <taxon>Bacillota</taxon>
        <taxon>Bacilli</taxon>
        <taxon>Bacillales</taxon>
        <taxon>Bacillaceae</taxon>
        <taxon>Bacillus</taxon>
        <taxon>Bacillus cereus group</taxon>
    </lineage>
</organism>
<dbReference type="AlphaFoldDB" id="A0A160LK49"/>
<evidence type="ECO:0000256" key="1">
    <source>
        <dbReference type="ARBA" id="ARBA00012928"/>
    </source>
</evidence>
<sequence>MLDRAAELIKKSNHIVVLTGAGISTDSGLPDYRSNGGLWDGKKPEEISHFSAVGKPEFVKFFADRMNDISNCKPNKAHEILAKWEEQGKVKSVITQNIDSYHKDAGSKNVIEMHGHLRNLVCDTCSKEYDNSMYTKEDKDNCGLEWECTGVVRPEVVLFGETLPPLAWHQANEQMKKTDLVIVLGTSLQVFPFNSLVESVYPGKAPVMIITKSDTPYDHMASVRIYDNITETLVEIDNRLK</sequence>
<evidence type="ECO:0000259" key="5">
    <source>
        <dbReference type="PROSITE" id="PS50305"/>
    </source>
</evidence>
<feature type="binding site" evidence="4">
    <location>
        <position position="142"/>
    </location>
    <ligand>
        <name>Zn(2+)</name>
        <dbReference type="ChEBI" id="CHEBI:29105"/>
    </ligand>
</feature>
<evidence type="ECO:0000256" key="4">
    <source>
        <dbReference type="PROSITE-ProRule" id="PRU00236"/>
    </source>
</evidence>
<dbReference type="InterPro" id="IPR026591">
    <property type="entry name" value="Sirtuin_cat_small_dom_sf"/>
</dbReference>
<dbReference type="RefSeq" id="WP_000886924.1">
    <property type="nucleotide sequence ID" value="NZ_CP013278.1"/>
</dbReference>
<dbReference type="Pfam" id="PF02146">
    <property type="entry name" value="SIR2"/>
    <property type="match status" value="1"/>
</dbReference>
<dbReference type="InterPro" id="IPR026590">
    <property type="entry name" value="Ssirtuin_cat_dom"/>
</dbReference>
<name>A0A160LK49_BACTI</name>
<feature type="binding site" evidence="4">
    <location>
        <position position="125"/>
    </location>
    <ligand>
        <name>Zn(2+)</name>
        <dbReference type="ChEBI" id="CHEBI:29105"/>
    </ligand>
</feature>
<feature type="domain" description="Deacetylase sirtuin-type" evidence="5">
    <location>
        <begin position="1"/>
        <end position="241"/>
    </location>
</feature>
<gene>
    <name evidence="6" type="ORF">ATN07_33445</name>
</gene>
<dbReference type="PATRIC" id="fig|1430.6.peg.2014"/>
<feature type="binding site" evidence="4">
    <location>
        <position position="148"/>
    </location>
    <ligand>
        <name>Zn(2+)</name>
        <dbReference type="ChEBI" id="CHEBI:29105"/>
    </ligand>
</feature>
<keyword evidence="2" id="KW-0808">Transferase</keyword>
<dbReference type="GO" id="GO:0017136">
    <property type="term" value="F:histone deacetylase activity, NAD-dependent"/>
    <property type="evidence" value="ECO:0007669"/>
    <property type="project" value="TreeGrafter"/>
</dbReference>